<feature type="transmembrane region" description="Helical" evidence="1">
    <location>
        <begin position="69"/>
        <end position="87"/>
    </location>
</feature>
<protein>
    <recommendedName>
        <fullName evidence="4">DUF2628 domain-containing protein</fullName>
    </recommendedName>
</protein>
<keyword evidence="3" id="KW-1185">Reference proteome</keyword>
<keyword evidence="1" id="KW-0812">Transmembrane</keyword>
<reference evidence="3" key="1">
    <citation type="submission" date="2016-07" db="EMBL/GenBank/DDBJ databases">
        <authorList>
            <person name="Florea S."/>
            <person name="Webb J.S."/>
            <person name="Jaromczyk J."/>
            <person name="Schardl C.L."/>
        </authorList>
    </citation>
    <scope>NUCLEOTIDE SEQUENCE [LARGE SCALE GENOMIC DNA]</scope>
    <source>
        <strain evidence="3">MV-1</strain>
    </source>
</reference>
<dbReference type="OrthoDB" id="7285394at2"/>
<proteinExistence type="predicted"/>
<name>A0A1E5Q3Q2_9PROT</name>
<gene>
    <name evidence="2" type="ORF">BEN30_16480</name>
</gene>
<dbReference type="EMBL" id="MCGG01000071">
    <property type="protein sequence ID" value="OEJ64405.1"/>
    <property type="molecule type" value="Genomic_DNA"/>
</dbReference>
<organism evidence="2 3">
    <name type="scientific">Magnetovibrio blakemorei</name>
    <dbReference type="NCBI Taxonomy" id="28181"/>
    <lineage>
        <taxon>Bacteria</taxon>
        <taxon>Pseudomonadati</taxon>
        <taxon>Pseudomonadota</taxon>
        <taxon>Alphaproteobacteria</taxon>
        <taxon>Rhodospirillales</taxon>
        <taxon>Magnetovibrionaceae</taxon>
        <taxon>Magnetovibrio</taxon>
    </lineage>
</organism>
<dbReference type="Proteomes" id="UP000095347">
    <property type="component" value="Unassembled WGS sequence"/>
</dbReference>
<dbReference type="STRING" id="28181.BEN30_16480"/>
<evidence type="ECO:0000313" key="3">
    <source>
        <dbReference type="Proteomes" id="UP000095347"/>
    </source>
</evidence>
<keyword evidence="1" id="KW-0472">Membrane</keyword>
<evidence type="ECO:0000256" key="1">
    <source>
        <dbReference type="SAM" id="Phobius"/>
    </source>
</evidence>
<dbReference type="RefSeq" id="WP_069959258.1">
    <property type="nucleotide sequence ID" value="NZ_MCGG01000071.1"/>
</dbReference>
<sequence>MTVYSIHVRDTGLKPDLALVKDGFSWPAAIFGFFWALVLGAWDVALVLLAVQIVAGLALPMLIGDATALSVVQLGVSVLIGLIANELRRWSLDRRGMHEEAIVTAHDKEEAERRYLDANPYMTAKLLRD</sequence>
<dbReference type="AlphaFoldDB" id="A0A1E5Q3Q2"/>
<comment type="caution">
    <text evidence="2">The sequence shown here is derived from an EMBL/GenBank/DDBJ whole genome shotgun (WGS) entry which is preliminary data.</text>
</comment>
<dbReference type="Pfam" id="PF10947">
    <property type="entry name" value="DUF2628"/>
    <property type="match status" value="1"/>
</dbReference>
<keyword evidence="1" id="KW-1133">Transmembrane helix</keyword>
<evidence type="ECO:0008006" key="4">
    <source>
        <dbReference type="Google" id="ProtNLM"/>
    </source>
</evidence>
<dbReference type="InterPro" id="IPR024399">
    <property type="entry name" value="DUF2628"/>
</dbReference>
<accession>A0A1E5Q3Q2</accession>
<evidence type="ECO:0000313" key="2">
    <source>
        <dbReference type="EMBL" id="OEJ64405.1"/>
    </source>
</evidence>